<dbReference type="Proteomes" id="UP001500782">
    <property type="component" value="Unassembled WGS sequence"/>
</dbReference>
<comment type="caution">
    <text evidence="2">The sequence shown here is derived from an EMBL/GenBank/DDBJ whole genome shotgun (WGS) entry which is preliminary data.</text>
</comment>
<dbReference type="EMBL" id="BAAADJ010000001">
    <property type="protein sequence ID" value="GAA0313888.1"/>
    <property type="molecule type" value="Genomic_DNA"/>
</dbReference>
<reference evidence="2 3" key="1">
    <citation type="journal article" date="2019" name="Int. J. Syst. Evol. Microbiol.">
        <title>The Global Catalogue of Microorganisms (GCM) 10K type strain sequencing project: providing services to taxonomists for standard genome sequencing and annotation.</title>
        <authorList>
            <consortium name="The Broad Institute Genomics Platform"/>
            <consortium name="The Broad Institute Genome Sequencing Center for Infectious Disease"/>
            <person name="Wu L."/>
            <person name="Ma J."/>
        </authorList>
    </citation>
    <scope>NUCLEOTIDE SEQUENCE [LARGE SCALE GENOMIC DNA]</scope>
    <source>
        <strain evidence="2 3">JCM 9731</strain>
    </source>
</reference>
<evidence type="ECO:0000256" key="1">
    <source>
        <dbReference type="SAM" id="Phobius"/>
    </source>
</evidence>
<accession>A0ABN0VPB3</accession>
<feature type="transmembrane region" description="Helical" evidence="1">
    <location>
        <begin position="31"/>
        <end position="49"/>
    </location>
</feature>
<protein>
    <submittedName>
        <fullName evidence="2">Uncharacterized protein</fullName>
    </submittedName>
</protein>
<keyword evidence="1" id="KW-0472">Membrane</keyword>
<name>A0ABN0VPB3_9BACI</name>
<keyword evidence="3" id="KW-1185">Reference proteome</keyword>
<sequence length="90" mass="10141">MEVISFQDFMKGSTIQAFISPDPNIFEWVDVGFNATLVSAGVILTLVLLEKAGVSIDDTIIRWVMRASIPIAILWFIFKHSLIHHILVGW</sequence>
<evidence type="ECO:0000313" key="3">
    <source>
        <dbReference type="Proteomes" id="UP001500782"/>
    </source>
</evidence>
<gene>
    <name evidence="2" type="ORF">GCM10008967_00490</name>
</gene>
<keyword evidence="1" id="KW-0812">Transmembrane</keyword>
<keyword evidence="1" id="KW-1133">Transmembrane helix</keyword>
<evidence type="ECO:0000313" key="2">
    <source>
        <dbReference type="EMBL" id="GAA0313888.1"/>
    </source>
</evidence>
<proteinExistence type="predicted"/>
<organism evidence="2 3">
    <name type="scientific">Bacillus carboniphilus</name>
    <dbReference type="NCBI Taxonomy" id="86663"/>
    <lineage>
        <taxon>Bacteria</taxon>
        <taxon>Bacillati</taxon>
        <taxon>Bacillota</taxon>
        <taxon>Bacilli</taxon>
        <taxon>Bacillales</taxon>
        <taxon>Bacillaceae</taxon>
        <taxon>Bacillus</taxon>
    </lineage>
</organism>
<dbReference type="RefSeq" id="WP_343795283.1">
    <property type="nucleotide sequence ID" value="NZ_BAAADJ010000001.1"/>
</dbReference>